<gene>
    <name evidence="2" type="ORF">DESUT3_21890</name>
</gene>
<proteinExistence type="predicted"/>
<evidence type="ECO:0000256" key="1">
    <source>
        <dbReference type="ARBA" id="ARBA00045876"/>
    </source>
</evidence>
<comment type="function">
    <text evidence="1">Catalyzes the hydroxylation of the N(6)-(4-aminobutyl)-L-lysine intermediate produced by deoxyhypusine synthase/DHPS on a critical lysine of the eukaryotic translation initiation factor 5A/eIF-5A. This is the second step of the post-translational modification of that lysine into an unusual amino acid residue named hypusine. Hypusination is unique to mature eIF-5A factor and is essential for its function.</text>
</comment>
<dbReference type="Proteomes" id="UP001319827">
    <property type="component" value="Chromosome"/>
</dbReference>
<reference evidence="2 3" key="2">
    <citation type="journal article" date="2021" name="Int. J. Syst. Evol. Microbiol.">
        <title>Isolation and Polyphasic Characterization of Desulfuromonas versatilis sp. Nov., an Electrogenic Bacteria Capable of Versatile Metabolism Isolated from a Graphene Oxide-Reducing Enrichment Culture.</title>
        <authorList>
            <person name="Xie L."/>
            <person name="Yoshida N."/>
            <person name="Ishii S."/>
            <person name="Meng L."/>
        </authorList>
    </citation>
    <scope>NUCLEOTIDE SEQUENCE [LARGE SCALE GENOMIC DNA]</scope>
    <source>
        <strain evidence="2 3">NIT-T3</strain>
    </source>
</reference>
<protein>
    <submittedName>
        <fullName evidence="2">PBS lyase</fullName>
    </submittedName>
</protein>
<keyword evidence="3" id="KW-1185">Reference proteome</keyword>
<dbReference type="PANTHER" id="PTHR12697:SF5">
    <property type="entry name" value="DEOXYHYPUSINE HYDROXYLASE"/>
    <property type="match status" value="1"/>
</dbReference>
<evidence type="ECO:0000313" key="3">
    <source>
        <dbReference type="Proteomes" id="UP001319827"/>
    </source>
</evidence>
<sequence>MTGAAVEESGKILQLLQSSREEERLNGLRLLARSGFQTPPDHLLQALGDESWRVRKEASDLFLSLPSAGELAGQIVELLHAHDNAGLRNAAVDILTRLGRQAIPFLLEEVDCGDPDVRKFVLDILGEIGDNSCLEPMIAALKDSDENVRAAGAENLGKLKLADAVPALLLAMENADLLYRFTILEALGQIGAPVPVGRLLPFGDEPLLRKALFDCLGRIGGPGGLEPLVEGLIDPMRNVREAAAVALARISHEFPAVSAQLAGSVGESARQAVGGLLKSPNRQVQEAALQIVGLLDDGRFAAELLDLLEDVELRQDAFAGLVKLCNVAADLLLEFWETAGVDRRIYLAYIYGAARCGAARPLLVSGLHSGDSDLVQVCARSLGQIGDPGSIPDLIGALAAESEEIRQAAAQALMELAPLAGGTLLQEVVPLLEKDDPQLRMHGVVIIGQCQDSQTAEHLAFALKDESADVRRAAVRAMEGHCGSRHLHTLRLALTDEDADVRRLAAEVLGSTGDPEALAPLELALQDEDIWVRAAAVRSLGRLGGERATTLISQALFDPVGLVGIAALETLGESSPQLAYELSQKALAHEDEEVVTAAVKILAGSGRREWVGANRQGLINHRHWDVRANFIRAMVELEGPACRKFLEDRLLVEGEELVRQLLQDFLQELTQTRG</sequence>
<dbReference type="SUPFAM" id="SSF48371">
    <property type="entry name" value="ARM repeat"/>
    <property type="match status" value="3"/>
</dbReference>
<dbReference type="SMART" id="SM00567">
    <property type="entry name" value="EZ_HEAT"/>
    <property type="match status" value="13"/>
</dbReference>
<dbReference type="InterPro" id="IPR021133">
    <property type="entry name" value="HEAT_type_2"/>
</dbReference>
<name>A0ABN6DYE3_9BACT</name>
<dbReference type="EMBL" id="AP024355">
    <property type="protein sequence ID" value="BCR05120.1"/>
    <property type="molecule type" value="Genomic_DNA"/>
</dbReference>
<dbReference type="PROSITE" id="PS50077">
    <property type="entry name" value="HEAT_REPEAT"/>
    <property type="match status" value="1"/>
</dbReference>
<dbReference type="InterPro" id="IPR011989">
    <property type="entry name" value="ARM-like"/>
</dbReference>
<accession>A0ABN6DYE3</accession>
<evidence type="ECO:0000313" key="2">
    <source>
        <dbReference type="EMBL" id="BCR05120.1"/>
    </source>
</evidence>
<dbReference type="GO" id="GO:0016829">
    <property type="term" value="F:lyase activity"/>
    <property type="evidence" value="ECO:0007669"/>
    <property type="project" value="UniProtKB-KW"/>
</dbReference>
<dbReference type="Pfam" id="PF13646">
    <property type="entry name" value="HEAT_2"/>
    <property type="match status" value="4"/>
</dbReference>
<keyword evidence="2" id="KW-0456">Lyase</keyword>
<dbReference type="PANTHER" id="PTHR12697">
    <property type="entry name" value="PBS LYASE HEAT-LIKE PROTEIN"/>
    <property type="match status" value="1"/>
</dbReference>
<dbReference type="InterPro" id="IPR016024">
    <property type="entry name" value="ARM-type_fold"/>
</dbReference>
<dbReference type="InterPro" id="IPR004155">
    <property type="entry name" value="PBS_lyase_HEAT"/>
</dbReference>
<reference evidence="2 3" key="1">
    <citation type="journal article" date="2016" name="C (Basel)">
        <title>Selective Growth of and Electricity Production by Marine Exoelectrogenic Bacteria in Self-Aggregated Hydrogel of Microbially Reduced Graphene Oxide.</title>
        <authorList>
            <person name="Yoshida N."/>
            <person name="Goto Y."/>
            <person name="Miyata Y."/>
        </authorList>
    </citation>
    <scope>NUCLEOTIDE SEQUENCE [LARGE SCALE GENOMIC DNA]</scope>
    <source>
        <strain evidence="2 3">NIT-T3</strain>
    </source>
</reference>
<organism evidence="2 3">
    <name type="scientific">Desulfuromonas versatilis</name>
    <dbReference type="NCBI Taxonomy" id="2802975"/>
    <lineage>
        <taxon>Bacteria</taxon>
        <taxon>Pseudomonadati</taxon>
        <taxon>Thermodesulfobacteriota</taxon>
        <taxon>Desulfuromonadia</taxon>
        <taxon>Desulfuromonadales</taxon>
        <taxon>Desulfuromonadaceae</taxon>
        <taxon>Desulfuromonas</taxon>
    </lineage>
</organism>
<dbReference type="Gene3D" id="1.25.10.10">
    <property type="entry name" value="Leucine-rich Repeat Variant"/>
    <property type="match status" value="5"/>
</dbReference>